<evidence type="ECO:0000259" key="2">
    <source>
        <dbReference type="Pfam" id="PF07179"/>
    </source>
</evidence>
<proteinExistence type="predicted"/>
<accession>A0ABS2RN49</accession>
<evidence type="ECO:0000313" key="4">
    <source>
        <dbReference type="Proteomes" id="UP000704762"/>
    </source>
</evidence>
<dbReference type="Proteomes" id="UP000704762">
    <property type="component" value="Unassembled WGS sequence"/>
</dbReference>
<evidence type="ECO:0000256" key="1">
    <source>
        <dbReference type="SAM" id="MobiDB-lite"/>
    </source>
</evidence>
<dbReference type="EMBL" id="JAFBCF010000001">
    <property type="protein sequence ID" value="MBM7800439.1"/>
    <property type="molecule type" value="Genomic_DNA"/>
</dbReference>
<reference evidence="3 4" key="1">
    <citation type="submission" date="2021-01" db="EMBL/GenBank/DDBJ databases">
        <title>Sequencing the genomes of 1000 actinobacteria strains.</title>
        <authorList>
            <person name="Klenk H.-P."/>
        </authorList>
    </citation>
    <scope>NUCLEOTIDE SEQUENCE [LARGE SCALE GENOMIC DNA]</scope>
    <source>
        <strain evidence="3 4">DSM 18662</strain>
    </source>
</reference>
<feature type="region of interest" description="Disordered" evidence="1">
    <location>
        <begin position="167"/>
        <end position="188"/>
    </location>
</feature>
<name>A0ABS2RN49_9ACTN</name>
<keyword evidence="4" id="KW-1185">Reference proteome</keyword>
<dbReference type="RefSeq" id="WP_204919751.1">
    <property type="nucleotide sequence ID" value="NZ_BAAAQP010000003.1"/>
</dbReference>
<feature type="domain" description="SseB protein N-terminal" evidence="2">
    <location>
        <begin position="24"/>
        <end position="146"/>
    </location>
</feature>
<gene>
    <name evidence="3" type="ORF">JOE57_003360</name>
</gene>
<evidence type="ECO:0000313" key="3">
    <source>
        <dbReference type="EMBL" id="MBM7800439.1"/>
    </source>
</evidence>
<protein>
    <recommendedName>
        <fullName evidence="2">SseB protein N-terminal domain-containing protein</fullName>
    </recommendedName>
</protein>
<sequence>MAHERTLTDSAFPDDEGKATDLTRRLLAAADGSREPSDYLRAVAQLCADRVLVPVVATATSVATTVDGLTSDREAEMSVVMLQAGDGRRAMVVFTGMDALRAWSPQARPVPVTLDLAARSALADQAVALLVDHSGPHPLVIEGEVLDQLAQGHRLVDLPGGQFGWVVGEGSGHPDGSGGPDGQRDGRE</sequence>
<comment type="caution">
    <text evidence="3">The sequence shown here is derived from an EMBL/GenBank/DDBJ whole genome shotgun (WGS) entry which is preliminary data.</text>
</comment>
<dbReference type="InterPro" id="IPR009839">
    <property type="entry name" value="SseB_N"/>
</dbReference>
<dbReference type="Pfam" id="PF07179">
    <property type="entry name" value="SseB"/>
    <property type="match status" value="1"/>
</dbReference>
<organism evidence="3 4">
    <name type="scientific">Microlunatus panaciterrae</name>
    <dbReference type="NCBI Taxonomy" id="400768"/>
    <lineage>
        <taxon>Bacteria</taxon>
        <taxon>Bacillati</taxon>
        <taxon>Actinomycetota</taxon>
        <taxon>Actinomycetes</taxon>
        <taxon>Propionibacteriales</taxon>
        <taxon>Propionibacteriaceae</taxon>
        <taxon>Microlunatus</taxon>
    </lineage>
</organism>
<feature type="compositionally biased region" description="Gly residues" evidence="1">
    <location>
        <begin position="167"/>
        <end position="181"/>
    </location>
</feature>